<evidence type="ECO:0000256" key="1">
    <source>
        <dbReference type="SAM" id="MobiDB-lite"/>
    </source>
</evidence>
<dbReference type="AlphaFoldDB" id="A0AA37HHQ1"/>
<gene>
    <name evidence="2" type="ORF">MPEAHAMD_5959</name>
</gene>
<proteinExistence type="predicted"/>
<feature type="region of interest" description="Disordered" evidence="1">
    <location>
        <begin position="1"/>
        <end position="39"/>
    </location>
</feature>
<sequence>MFAGITMTHPPAASKAKRKADDRDRKRRDREEMRQAGIPDQRMLDAAIVDALRDAILDQGGIHAPAEMALFKEILKRSAETLRDRRQKGIPLNRANMHSAIANRLIPMPD</sequence>
<accession>A0AA37HHQ1</accession>
<evidence type="ECO:0000313" key="2">
    <source>
        <dbReference type="EMBL" id="GJD65764.1"/>
    </source>
</evidence>
<feature type="compositionally biased region" description="Basic and acidic residues" evidence="1">
    <location>
        <begin position="19"/>
        <end position="34"/>
    </location>
</feature>
<reference evidence="2" key="2">
    <citation type="submission" date="2021-08" db="EMBL/GenBank/DDBJ databases">
        <authorList>
            <person name="Tani A."/>
            <person name="Ola A."/>
            <person name="Ogura Y."/>
            <person name="Katsura K."/>
            <person name="Hayashi T."/>
        </authorList>
    </citation>
    <scope>NUCLEOTIDE SEQUENCE</scope>
    <source>
        <strain evidence="2">JCM 32048</strain>
    </source>
</reference>
<dbReference type="Proteomes" id="UP001055286">
    <property type="component" value="Unassembled WGS sequence"/>
</dbReference>
<reference evidence="2" key="1">
    <citation type="journal article" date="2016" name="Front. Microbiol.">
        <title>Genome Sequence of the Piezophilic, Mesophilic Sulfate-Reducing Bacterium Desulfovibrio indicus J2T.</title>
        <authorList>
            <person name="Cao J."/>
            <person name="Maignien L."/>
            <person name="Shao Z."/>
            <person name="Alain K."/>
            <person name="Jebbar M."/>
        </authorList>
    </citation>
    <scope>NUCLEOTIDE SEQUENCE</scope>
    <source>
        <strain evidence="2">JCM 32048</strain>
    </source>
</reference>
<dbReference type="EMBL" id="BPQJ01000047">
    <property type="protein sequence ID" value="GJD65764.1"/>
    <property type="molecule type" value="Genomic_DNA"/>
</dbReference>
<comment type="caution">
    <text evidence="2">The sequence shown here is derived from an EMBL/GenBank/DDBJ whole genome shotgun (WGS) entry which is preliminary data.</text>
</comment>
<evidence type="ECO:0000313" key="3">
    <source>
        <dbReference type="Proteomes" id="UP001055286"/>
    </source>
</evidence>
<protein>
    <submittedName>
        <fullName evidence="2">Uncharacterized protein</fullName>
    </submittedName>
</protein>
<organism evidence="2 3">
    <name type="scientific">Methylobacterium frigidaeris</name>
    <dbReference type="NCBI Taxonomy" id="2038277"/>
    <lineage>
        <taxon>Bacteria</taxon>
        <taxon>Pseudomonadati</taxon>
        <taxon>Pseudomonadota</taxon>
        <taxon>Alphaproteobacteria</taxon>
        <taxon>Hyphomicrobiales</taxon>
        <taxon>Methylobacteriaceae</taxon>
        <taxon>Methylobacterium</taxon>
    </lineage>
</organism>
<name>A0AA37HHQ1_9HYPH</name>
<keyword evidence="3" id="KW-1185">Reference proteome</keyword>